<dbReference type="EMBL" id="GG665559">
    <property type="protein sequence ID" value="KNG78429.1"/>
    <property type="molecule type" value="Genomic_DNA"/>
</dbReference>
<protein>
    <recommendedName>
        <fullName evidence="4">Rhoptry neck protein 6</fullName>
    </recommendedName>
</protein>
<keyword evidence="1" id="KW-0175">Coiled coil</keyword>
<evidence type="ECO:0000313" key="2">
    <source>
        <dbReference type="EMBL" id="KNG78429.1"/>
    </source>
</evidence>
<gene>
    <name evidence="2" type="ORF">PFMG_04563</name>
</gene>
<reference evidence="3" key="1">
    <citation type="submission" date="2015-07" db="EMBL/GenBank/DDBJ databases">
        <title>Annotation of Plasmodium falciparum IGH-CR14.</title>
        <authorList>
            <consortium name="The Broad Institute Genome Sequencing Platform"/>
            <person name="Volkman S.K."/>
            <person name="Neafsey D.E."/>
            <person name="Dash A.P."/>
            <person name="Chitnis C.E."/>
            <person name="Hartl D.L."/>
            <person name="Young S.K."/>
            <person name="Zeng Q."/>
            <person name="Koehrsen M."/>
            <person name="Alvarado L."/>
            <person name="Berlin A."/>
            <person name="Borenstein D."/>
            <person name="Chapman S.B."/>
            <person name="Chen Z."/>
            <person name="Engels R."/>
            <person name="Freedman E."/>
            <person name="Gellesch M."/>
            <person name="Goldberg J."/>
            <person name="Griggs A."/>
            <person name="Gujja S."/>
            <person name="Heilman E.R."/>
            <person name="Heiman D.I."/>
            <person name="Howarth C."/>
            <person name="Jen D."/>
            <person name="Larson L."/>
            <person name="Mehta T."/>
            <person name="Neiman D."/>
            <person name="Park D."/>
            <person name="Pearson M."/>
            <person name="Roberts A."/>
            <person name="Saif S."/>
            <person name="Shea T."/>
            <person name="Shenoy N."/>
            <person name="Sisk P."/>
            <person name="Stolte C."/>
            <person name="Sykes S."/>
            <person name="Walk T."/>
            <person name="White J."/>
            <person name="Yandava C."/>
            <person name="Haas B."/>
            <person name="Henn M.R."/>
            <person name="Nusbaum C."/>
            <person name="Birren B."/>
        </authorList>
    </citation>
    <scope>NUCLEOTIDE SEQUENCE [LARGE SCALE GENOMIC DNA]</scope>
    <source>
        <strain evidence="3">IGH-CR14</strain>
    </source>
</reference>
<evidence type="ECO:0008006" key="4">
    <source>
        <dbReference type="Google" id="ProtNLM"/>
    </source>
</evidence>
<evidence type="ECO:0000313" key="3">
    <source>
        <dbReference type="Proteomes" id="UP000054562"/>
    </source>
</evidence>
<feature type="coiled-coil region" evidence="1">
    <location>
        <begin position="54"/>
        <end position="85"/>
    </location>
</feature>
<sequence length="296" mass="34771">MHKNLTSMDTILHNLNDKLSHHKDLKNRELKLKFEAMSRIKEYKIYNELIQKSVEILTLRLTKINDELKKLKDISENALQKYINEKAWNEKKSHHLYCPMECNKERCYNRPRGPTQCYKLEQIGRNIETICEPFINEHNGTCRPDFHHCAIAEPERNKKYSIYATDDVHFVPSQFVTIKGYNLHECLQFLVVKKNSTCGPMTIEKNLMESEEILKEPVLSKVLYNEILFENIKISTPGEYNICLAQFYQDPEKDDILSENSSNKYKKKKKNDMKVLGIDTIGTLYVLPLHEKQKTG</sequence>
<organism evidence="2 3">
    <name type="scientific">Plasmodium falciparum IGH-CR14</name>
    <dbReference type="NCBI Taxonomy" id="580059"/>
    <lineage>
        <taxon>Eukaryota</taxon>
        <taxon>Sar</taxon>
        <taxon>Alveolata</taxon>
        <taxon>Apicomplexa</taxon>
        <taxon>Aconoidasida</taxon>
        <taxon>Haemosporida</taxon>
        <taxon>Plasmodiidae</taxon>
        <taxon>Plasmodium</taxon>
        <taxon>Plasmodium (Laverania)</taxon>
    </lineage>
</organism>
<dbReference type="Proteomes" id="UP000054562">
    <property type="component" value="Unassembled WGS sequence"/>
</dbReference>
<proteinExistence type="predicted"/>
<dbReference type="OrthoDB" id="392870at2759"/>
<accession>A0A0L1IFP6</accession>
<name>A0A0L1IFP6_PLAFA</name>
<dbReference type="AlphaFoldDB" id="A0A0L1IFP6"/>
<evidence type="ECO:0000256" key="1">
    <source>
        <dbReference type="SAM" id="Coils"/>
    </source>
</evidence>
<reference evidence="3" key="2">
    <citation type="submission" date="2015-07" db="EMBL/GenBank/DDBJ databases">
        <title>The genome sequence of Plasmodium falciparum IGH-CR14.</title>
        <authorList>
            <consortium name="The Broad Institute Genome Sequencing Platform"/>
            <person name="Volkman S.K."/>
            <person name="Neafsey D.E."/>
            <person name="Dash A.P."/>
            <person name="Chitnis C.E."/>
            <person name="Hartl D.L."/>
            <person name="Young S.K."/>
            <person name="Kodira C.D."/>
            <person name="Zeng Q."/>
            <person name="Koehrsen M."/>
            <person name="Godfrey P."/>
            <person name="Alvarado L."/>
            <person name="Berlin A."/>
            <person name="Borenstein D."/>
            <person name="Chen Z."/>
            <person name="Engels R."/>
            <person name="Freedman E."/>
            <person name="Gellesch M."/>
            <person name="Goldberg J."/>
            <person name="Griggs A."/>
            <person name="Gujja S."/>
            <person name="Heiman D."/>
            <person name="Hepburn T."/>
            <person name="Howarth C."/>
            <person name="Jen D."/>
            <person name="Larson L."/>
            <person name="Lewis B."/>
            <person name="Mehta T."/>
            <person name="Park D."/>
            <person name="Pearson M."/>
            <person name="Roberts A."/>
            <person name="Saif S."/>
            <person name="Shea T."/>
            <person name="Shenoy N."/>
            <person name="Sisk P."/>
            <person name="Stolte C."/>
            <person name="Sykes S."/>
            <person name="Walk T."/>
            <person name="White J."/>
            <person name="Yandava C."/>
            <person name="Wirth D.F."/>
            <person name="Nusbaum C."/>
            <person name="Birren B."/>
        </authorList>
    </citation>
    <scope>NUCLEOTIDE SEQUENCE [LARGE SCALE GENOMIC DNA]</scope>
    <source>
        <strain evidence="3">IGH-CR14</strain>
    </source>
</reference>